<protein>
    <submittedName>
        <fullName evidence="1">Uncharacterized protein</fullName>
    </submittedName>
</protein>
<dbReference type="EMBL" id="CP097899">
    <property type="protein sequence ID" value="URN95369.1"/>
    <property type="molecule type" value="Genomic_DNA"/>
</dbReference>
<name>A0A9J6ZI11_9BACL</name>
<sequence>MTDHTTRKLLQFCYTCADAPNCETEEKCRACWAENEMQDEKLEANLTTEELLRQYAF</sequence>
<organism evidence="1 2">
    <name type="scientific">Candidatus Pristimantibacillus lignocellulolyticus</name>
    <dbReference type="NCBI Taxonomy" id="2994561"/>
    <lineage>
        <taxon>Bacteria</taxon>
        <taxon>Bacillati</taxon>
        <taxon>Bacillota</taxon>
        <taxon>Bacilli</taxon>
        <taxon>Bacillales</taxon>
        <taxon>Paenibacillaceae</taxon>
        <taxon>Candidatus Pristimantibacillus</taxon>
    </lineage>
</organism>
<evidence type="ECO:0000313" key="2">
    <source>
        <dbReference type="Proteomes" id="UP001056756"/>
    </source>
</evidence>
<accession>A0A9J6ZI11</accession>
<dbReference type="AlphaFoldDB" id="A0A9J6ZI11"/>
<dbReference type="Proteomes" id="UP001056756">
    <property type="component" value="Chromosome"/>
</dbReference>
<evidence type="ECO:0000313" key="1">
    <source>
        <dbReference type="EMBL" id="URN95369.1"/>
    </source>
</evidence>
<dbReference type="KEGG" id="plig:NAG76_03660"/>
<proteinExistence type="predicted"/>
<reference evidence="1" key="1">
    <citation type="submission" date="2022-05" db="EMBL/GenBank/DDBJ databases">
        <title>Novel bacterial taxa in a minimal lignocellulolytic consortium and its capacity to transform plastics disclosed by genome-resolved metagenomics.</title>
        <authorList>
            <person name="Rodriguez C.A.D."/>
            <person name="Diaz-Garcia L."/>
            <person name="Herrera K."/>
            <person name="Tarazona N.A."/>
            <person name="Sproer C."/>
            <person name="Overmann J."/>
            <person name="Jimenez D.J."/>
        </authorList>
    </citation>
    <scope>NUCLEOTIDE SEQUENCE</scope>
    <source>
        <strain evidence="1">MAG5</strain>
    </source>
</reference>
<gene>
    <name evidence="1" type="ORF">NAG76_03660</name>
</gene>